<dbReference type="CDD" id="cd00310">
    <property type="entry name" value="ATP-synt_Fo_a_6"/>
    <property type="match status" value="1"/>
</dbReference>
<keyword evidence="11" id="KW-1003">Cell membrane</keyword>
<reference evidence="13 14" key="1">
    <citation type="submission" date="2020-07" db="EMBL/GenBank/DDBJ databases">
        <title>Sequencing the genomes of 1000 actinobacteria strains.</title>
        <authorList>
            <person name="Klenk H.-P."/>
        </authorList>
    </citation>
    <scope>NUCLEOTIDE SEQUENCE [LARGE SCALE GENOMIC DNA]</scope>
    <source>
        <strain evidence="13 14">DSM 26341</strain>
    </source>
</reference>
<evidence type="ECO:0000256" key="11">
    <source>
        <dbReference type="HAMAP-Rule" id="MF_01393"/>
    </source>
</evidence>
<evidence type="ECO:0000313" key="13">
    <source>
        <dbReference type="EMBL" id="NYI68974.1"/>
    </source>
</evidence>
<feature type="transmembrane region" description="Helical" evidence="11">
    <location>
        <begin position="48"/>
        <end position="66"/>
    </location>
</feature>
<dbReference type="NCBIfam" id="TIGR01131">
    <property type="entry name" value="ATP_synt_6_or_A"/>
    <property type="match status" value="1"/>
</dbReference>
<keyword evidence="4 11" id="KW-0138">CF(0)</keyword>
<evidence type="ECO:0000256" key="4">
    <source>
        <dbReference type="ARBA" id="ARBA00022547"/>
    </source>
</evidence>
<keyword evidence="10 11" id="KW-0066">ATP synthesis</keyword>
<dbReference type="InterPro" id="IPR035908">
    <property type="entry name" value="F0_ATP_A_sf"/>
</dbReference>
<name>A0A7Z0IIZ5_9MICO</name>
<dbReference type="AlphaFoldDB" id="A0A7Z0IIZ5"/>
<evidence type="ECO:0000256" key="12">
    <source>
        <dbReference type="RuleBase" id="RU000483"/>
    </source>
</evidence>
<keyword evidence="9 11" id="KW-0472">Membrane</keyword>
<evidence type="ECO:0000256" key="6">
    <source>
        <dbReference type="ARBA" id="ARBA00022781"/>
    </source>
</evidence>
<dbReference type="PANTHER" id="PTHR11410">
    <property type="entry name" value="ATP SYNTHASE SUBUNIT A"/>
    <property type="match status" value="1"/>
</dbReference>
<evidence type="ECO:0000256" key="10">
    <source>
        <dbReference type="ARBA" id="ARBA00023310"/>
    </source>
</evidence>
<protein>
    <recommendedName>
        <fullName evidence="11 12">ATP synthase subunit a</fullName>
    </recommendedName>
    <alternativeName>
        <fullName evidence="11">ATP synthase F0 sector subunit a</fullName>
    </alternativeName>
    <alternativeName>
        <fullName evidence="11">F-ATPase subunit 6</fullName>
    </alternativeName>
</protein>
<keyword evidence="3 11" id="KW-0813">Transport</keyword>
<gene>
    <name evidence="11" type="primary">atpB</name>
    <name evidence="13" type="ORF">BJY26_003280</name>
</gene>
<feature type="transmembrane region" description="Helical" evidence="11">
    <location>
        <begin position="134"/>
        <end position="152"/>
    </location>
</feature>
<evidence type="ECO:0000256" key="9">
    <source>
        <dbReference type="ARBA" id="ARBA00023136"/>
    </source>
</evidence>
<dbReference type="PRINTS" id="PR00123">
    <property type="entry name" value="ATPASEA"/>
</dbReference>
<keyword evidence="6 11" id="KW-0375">Hydrogen ion transport</keyword>
<feature type="transmembrane region" description="Helical" evidence="11">
    <location>
        <begin position="104"/>
        <end position="127"/>
    </location>
</feature>
<evidence type="ECO:0000256" key="8">
    <source>
        <dbReference type="ARBA" id="ARBA00023065"/>
    </source>
</evidence>
<feature type="transmembrane region" description="Helical" evidence="11">
    <location>
        <begin position="200"/>
        <end position="221"/>
    </location>
</feature>
<dbReference type="SUPFAM" id="SSF81336">
    <property type="entry name" value="F1F0 ATP synthase subunit A"/>
    <property type="match status" value="1"/>
</dbReference>
<dbReference type="EMBL" id="JACBZP010000001">
    <property type="protein sequence ID" value="NYI68974.1"/>
    <property type="molecule type" value="Genomic_DNA"/>
</dbReference>
<dbReference type="InterPro" id="IPR000568">
    <property type="entry name" value="ATP_synth_F0_asu"/>
</dbReference>
<sequence>MHIVDVLSAAGIALNAAGSSTFHAPDIEEFFPKAFLFQGSWFEFNRIMLVRVIATVVICAIFWLVATRLKVVPSRSQSVFEYVMRFVRVSIAEETMGKKLADQFLPLITTIFFMVFAMNITGIVPFLNIQGTSVIGAPLLLAIITYLTYHVTGFKRHGFAGYVKSSMILPGAPPAMHILLVPIEFLTKYVIQPFTLTIRLLANMLVGHLLLVLAFAASTFLLLHGPWTLKGFGVLTFAGGFFAYVLEILIAILQAYIFALLAALYIQQAAESDH</sequence>
<comment type="similarity">
    <text evidence="2 11 12">Belongs to the ATPase A chain family.</text>
</comment>
<evidence type="ECO:0000313" key="14">
    <source>
        <dbReference type="Proteomes" id="UP000539111"/>
    </source>
</evidence>
<accession>A0A7Z0IIZ5</accession>
<proteinExistence type="inferred from homology"/>
<dbReference type="Proteomes" id="UP000539111">
    <property type="component" value="Unassembled WGS sequence"/>
</dbReference>
<keyword evidence="5 11" id="KW-0812">Transmembrane</keyword>
<dbReference type="InterPro" id="IPR045083">
    <property type="entry name" value="ATP_synth_F0_asu_bact/mt"/>
</dbReference>
<dbReference type="GO" id="GO:0045259">
    <property type="term" value="C:proton-transporting ATP synthase complex"/>
    <property type="evidence" value="ECO:0007669"/>
    <property type="project" value="UniProtKB-KW"/>
</dbReference>
<keyword evidence="7 11" id="KW-1133">Transmembrane helix</keyword>
<dbReference type="HAMAP" id="MF_01393">
    <property type="entry name" value="ATP_synth_a_bact"/>
    <property type="match status" value="1"/>
</dbReference>
<comment type="subcellular location">
    <subcellularLocation>
        <location evidence="11 12">Cell membrane</location>
        <topology evidence="11 12">Multi-pass membrane protein</topology>
    </subcellularLocation>
    <subcellularLocation>
        <location evidence="1">Membrane</location>
        <topology evidence="1">Multi-pass membrane protein</topology>
    </subcellularLocation>
</comment>
<evidence type="ECO:0000256" key="2">
    <source>
        <dbReference type="ARBA" id="ARBA00006810"/>
    </source>
</evidence>
<comment type="function">
    <text evidence="11 12">Key component of the proton channel; it plays a direct role in the translocation of protons across the membrane.</text>
</comment>
<evidence type="ECO:0000256" key="1">
    <source>
        <dbReference type="ARBA" id="ARBA00004141"/>
    </source>
</evidence>
<dbReference type="Pfam" id="PF00119">
    <property type="entry name" value="ATP-synt_A"/>
    <property type="match status" value="1"/>
</dbReference>
<organism evidence="13 14">
    <name type="scientific">Spelaeicoccus albus</name>
    <dbReference type="NCBI Taxonomy" id="1280376"/>
    <lineage>
        <taxon>Bacteria</taxon>
        <taxon>Bacillati</taxon>
        <taxon>Actinomycetota</taxon>
        <taxon>Actinomycetes</taxon>
        <taxon>Micrococcales</taxon>
        <taxon>Brevibacteriaceae</taxon>
        <taxon>Spelaeicoccus</taxon>
    </lineage>
</organism>
<dbReference type="PANTHER" id="PTHR11410:SF0">
    <property type="entry name" value="ATP SYNTHASE SUBUNIT A"/>
    <property type="match status" value="1"/>
</dbReference>
<dbReference type="Gene3D" id="1.20.120.220">
    <property type="entry name" value="ATP synthase, F0 complex, subunit A"/>
    <property type="match status" value="1"/>
</dbReference>
<keyword evidence="8 11" id="KW-0406">Ion transport</keyword>
<keyword evidence="14" id="KW-1185">Reference proteome</keyword>
<dbReference type="GO" id="GO:0046933">
    <property type="term" value="F:proton-transporting ATP synthase activity, rotational mechanism"/>
    <property type="evidence" value="ECO:0007669"/>
    <property type="project" value="UniProtKB-UniRule"/>
</dbReference>
<feature type="transmembrane region" description="Helical" evidence="11">
    <location>
        <begin position="241"/>
        <end position="266"/>
    </location>
</feature>
<evidence type="ECO:0000256" key="7">
    <source>
        <dbReference type="ARBA" id="ARBA00022989"/>
    </source>
</evidence>
<evidence type="ECO:0000256" key="3">
    <source>
        <dbReference type="ARBA" id="ARBA00022448"/>
    </source>
</evidence>
<evidence type="ECO:0000256" key="5">
    <source>
        <dbReference type="ARBA" id="ARBA00022692"/>
    </source>
</evidence>
<dbReference type="GO" id="GO:0005886">
    <property type="term" value="C:plasma membrane"/>
    <property type="evidence" value="ECO:0007669"/>
    <property type="project" value="UniProtKB-SubCell"/>
</dbReference>
<comment type="caution">
    <text evidence="13">The sequence shown here is derived from an EMBL/GenBank/DDBJ whole genome shotgun (WGS) entry which is preliminary data.</text>
</comment>